<dbReference type="InterPro" id="IPR008920">
    <property type="entry name" value="TF_FadR/GntR_C"/>
</dbReference>
<dbReference type="OrthoDB" id="4164516at2"/>
<keyword evidence="2" id="KW-0238">DNA-binding</keyword>
<dbReference type="InterPro" id="IPR011711">
    <property type="entry name" value="GntR_C"/>
</dbReference>
<name>A0A1Y2SY85_9BIFI</name>
<reference evidence="5 6" key="1">
    <citation type="submission" date="2017-04" db="EMBL/GenBank/DDBJ databases">
        <title>Draft genome sequences of Alloscardovia macacae UMA81211 and UMA81212 isolated from the feces of a rhesus macaque (Macaca mulatta).</title>
        <authorList>
            <person name="Albert K."/>
            <person name="Sela D.A."/>
        </authorList>
    </citation>
    <scope>NUCLEOTIDE SEQUENCE [LARGE SCALE GENOMIC DNA]</scope>
    <source>
        <strain evidence="5 6">UMA81212</strain>
    </source>
</reference>
<dbReference type="InterPro" id="IPR000524">
    <property type="entry name" value="Tscrpt_reg_HTH_GntR"/>
</dbReference>
<dbReference type="SUPFAM" id="SSF46785">
    <property type="entry name" value="Winged helix' DNA-binding domain"/>
    <property type="match status" value="1"/>
</dbReference>
<gene>
    <name evidence="5" type="ORF">B9T39_04330</name>
</gene>
<dbReference type="PANTHER" id="PTHR43537">
    <property type="entry name" value="TRANSCRIPTIONAL REGULATOR, GNTR FAMILY"/>
    <property type="match status" value="1"/>
</dbReference>
<dbReference type="AlphaFoldDB" id="A0A1Y2SY85"/>
<feature type="domain" description="GntR C-terminal" evidence="4">
    <location>
        <begin position="100"/>
        <end position="224"/>
    </location>
</feature>
<accession>A0A1Y2SY85</accession>
<dbReference type="GO" id="GO:0003677">
    <property type="term" value="F:DNA binding"/>
    <property type="evidence" value="ECO:0007669"/>
    <property type="project" value="UniProtKB-KW"/>
</dbReference>
<evidence type="ECO:0000256" key="2">
    <source>
        <dbReference type="ARBA" id="ARBA00023125"/>
    </source>
</evidence>
<evidence type="ECO:0000256" key="3">
    <source>
        <dbReference type="ARBA" id="ARBA00023163"/>
    </source>
</evidence>
<protein>
    <submittedName>
        <fullName evidence="5">GntR family transcriptional regulator</fullName>
    </submittedName>
</protein>
<proteinExistence type="predicted"/>
<evidence type="ECO:0000313" key="5">
    <source>
        <dbReference type="EMBL" id="OTA29115.1"/>
    </source>
</evidence>
<evidence type="ECO:0000259" key="4">
    <source>
        <dbReference type="SMART" id="SM00895"/>
    </source>
</evidence>
<dbReference type="Gene3D" id="1.20.120.530">
    <property type="entry name" value="GntR ligand-binding domain-like"/>
    <property type="match status" value="1"/>
</dbReference>
<dbReference type="Pfam" id="PF00392">
    <property type="entry name" value="GntR"/>
    <property type="match status" value="1"/>
</dbReference>
<dbReference type="SUPFAM" id="SSF48008">
    <property type="entry name" value="GntR ligand-binding domain-like"/>
    <property type="match status" value="1"/>
</dbReference>
<sequence>MPMSTDDAKHVAVADALAHQILEDEWTPGTSKKLEDIQAEFEISRTVAREATRLLGSLDCVQFQRGTGVIALDPATWNDLNTRVITWKLHSRYREDELRALTELRLAVEPAAAAGCAQRGSVEARTRVGVLGHEMLRAVAEGRLRDFHSLDVEFHSTLLAHSGNPLFADFSGLVESVLRGRVEINLYPEHPAQAALDAHAGVAEAVAAGDASAAHDAMRSIVTEVNSALGLSAL</sequence>
<keyword evidence="1" id="KW-0805">Transcription regulation</keyword>
<dbReference type="Proteomes" id="UP000243540">
    <property type="component" value="Unassembled WGS sequence"/>
</dbReference>
<dbReference type="EMBL" id="NEKC01000008">
    <property type="protein sequence ID" value="OTA29115.1"/>
    <property type="molecule type" value="Genomic_DNA"/>
</dbReference>
<dbReference type="GO" id="GO:0003700">
    <property type="term" value="F:DNA-binding transcription factor activity"/>
    <property type="evidence" value="ECO:0007669"/>
    <property type="project" value="InterPro"/>
</dbReference>
<evidence type="ECO:0000256" key="1">
    <source>
        <dbReference type="ARBA" id="ARBA00023015"/>
    </source>
</evidence>
<keyword evidence="3" id="KW-0804">Transcription</keyword>
<dbReference type="STRING" id="1160091.B9T39_04330"/>
<dbReference type="Pfam" id="PF07729">
    <property type="entry name" value="FCD"/>
    <property type="match status" value="1"/>
</dbReference>
<comment type="caution">
    <text evidence="5">The sequence shown here is derived from an EMBL/GenBank/DDBJ whole genome shotgun (WGS) entry which is preliminary data.</text>
</comment>
<dbReference type="InterPro" id="IPR036390">
    <property type="entry name" value="WH_DNA-bd_sf"/>
</dbReference>
<evidence type="ECO:0000313" key="6">
    <source>
        <dbReference type="Proteomes" id="UP000243540"/>
    </source>
</evidence>
<organism evidence="5 6">
    <name type="scientific">Alloscardovia macacae</name>
    <dbReference type="NCBI Taxonomy" id="1160091"/>
    <lineage>
        <taxon>Bacteria</taxon>
        <taxon>Bacillati</taxon>
        <taxon>Actinomycetota</taxon>
        <taxon>Actinomycetes</taxon>
        <taxon>Bifidobacteriales</taxon>
        <taxon>Bifidobacteriaceae</taxon>
        <taxon>Alloscardovia</taxon>
    </lineage>
</organism>
<dbReference type="PANTHER" id="PTHR43537:SF44">
    <property type="entry name" value="GNTR FAMILY REGULATORY PROTEIN"/>
    <property type="match status" value="1"/>
</dbReference>
<dbReference type="SMART" id="SM00895">
    <property type="entry name" value="FCD"/>
    <property type="match status" value="1"/>
</dbReference>
<dbReference type="Gene3D" id="1.10.10.10">
    <property type="entry name" value="Winged helix-like DNA-binding domain superfamily/Winged helix DNA-binding domain"/>
    <property type="match status" value="1"/>
</dbReference>
<dbReference type="InterPro" id="IPR036388">
    <property type="entry name" value="WH-like_DNA-bd_sf"/>
</dbReference>